<evidence type="ECO:0000256" key="6">
    <source>
        <dbReference type="ARBA" id="ARBA00023136"/>
    </source>
</evidence>
<keyword evidence="2 7" id="KW-0813">Transport</keyword>
<dbReference type="AlphaFoldDB" id="A0A3M8DWA1"/>
<comment type="subcellular location">
    <subcellularLocation>
        <location evidence="1 7">Cell membrane</location>
        <topology evidence="1 7">Multi-pass membrane protein</topology>
    </subcellularLocation>
</comment>
<dbReference type="SUPFAM" id="SSF161098">
    <property type="entry name" value="MetI-like"/>
    <property type="match status" value="1"/>
</dbReference>
<comment type="caution">
    <text evidence="9">The sequence shown here is derived from an EMBL/GenBank/DDBJ whole genome shotgun (WGS) entry which is preliminary data.</text>
</comment>
<evidence type="ECO:0000256" key="4">
    <source>
        <dbReference type="ARBA" id="ARBA00022692"/>
    </source>
</evidence>
<dbReference type="OrthoDB" id="9797472at2"/>
<evidence type="ECO:0000256" key="1">
    <source>
        <dbReference type="ARBA" id="ARBA00004651"/>
    </source>
</evidence>
<gene>
    <name evidence="9" type="ORF">EDM56_02405</name>
</gene>
<proteinExistence type="inferred from homology"/>
<protein>
    <submittedName>
        <fullName evidence="9">ABC transporter permease</fullName>
    </submittedName>
</protein>
<evidence type="ECO:0000256" key="2">
    <source>
        <dbReference type="ARBA" id="ARBA00022448"/>
    </source>
</evidence>
<feature type="transmembrane region" description="Helical" evidence="7">
    <location>
        <begin position="166"/>
        <end position="189"/>
    </location>
</feature>
<dbReference type="PANTHER" id="PTHR43386:SF1">
    <property type="entry name" value="D,D-DIPEPTIDE TRANSPORT SYSTEM PERMEASE PROTEIN DDPC-RELATED"/>
    <property type="match status" value="1"/>
</dbReference>
<dbReference type="Pfam" id="PF12911">
    <property type="entry name" value="OppC_N"/>
    <property type="match status" value="1"/>
</dbReference>
<dbReference type="GO" id="GO:0005886">
    <property type="term" value="C:plasma membrane"/>
    <property type="evidence" value="ECO:0007669"/>
    <property type="project" value="UniProtKB-SubCell"/>
</dbReference>
<evidence type="ECO:0000256" key="5">
    <source>
        <dbReference type="ARBA" id="ARBA00022989"/>
    </source>
</evidence>
<dbReference type="Proteomes" id="UP000271031">
    <property type="component" value="Unassembled WGS sequence"/>
</dbReference>
<feature type="transmembrane region" description="Helical" evidence="7">
    <location>
        <begin position="266"/>
        <end position="289"/>
    </location>
</feature>
<evidence type="ECO:0000256" key="3">
    <source>
        <dbReference type="ARBA" id="ARBA00022475"/>
    </source>
</evidence>
<keyword evidence="5 7" id="KW-1133">Transmembrane helix</keyword>
<feature type="transmembrane region" description="Helical" evidence="7">
    <location>
        <begin position="141"/>
        <end position="160"/>
    </location>
</feature>
<dbReference type="EMBL" id="RHHQ01000004">
    <property type="protein sequence ID" value="RNB91631.1"/>
    <property type="molecule type" value="Genomic_DNA"/>
</dbReference>
<dbReference type="PANTHER" id="PTHR43386">
    <property type="entry name" value="OLIGOPEPTIDE TRANSPORT SYSTEM PERMEASE PROTEIN APPC"/>
    <property type="match status" value="1"/>
</dbReference>
<keyword evidence="3" id="KW-1003">Cell membrane</keyword>
<evidence type="ECO:0000313" key="10">
    <source>
        <dbReference type="Proteomes" id="UP000271031"/>
    </source>
</evidence>
<comment type="similarity">
    <text evidence="7">Belongs to the binding-protein-dependent transport system permease family.</text>
</comment>
<dbReference type="InterPro" id="IPR025966">
    <property type="entry name" value="OppC_N"/>
</dbReference>
<dbReference type="Gene3D" id="1.10.3720.10">
    <property type="entry name" value="MetI-like"/>
    <property type="match status" value="1"/>
</dbReference>
<accession>A0A3M8DWA1</accession>
<evidence type="ECO:0000256" key="7">
    <source>
        <dbReference type="RuleBase" id="RU363032"/>
    </source>
</evidence>
<dbReference type="Pfam" id="PF00528">
    <property type="entry name" value="BPD_transp_1"/>
    <property type="match status" value="1"/>
</dbReference>
<dbReference type="InterPro" id="IPR000515">
    <property type="entry name" value="MetI-like"/>
</dbReference>
<feature type="transmembrane region" description="Helical" evidence="7">
    <location>
        <begin position="221"/>
        <end position="246"/>
    </location>
</feature>
<evidence type="ECO:0000259" key="8">
    <source>
        <dbReference type="PROSITE" id="PS50928"/>
    </source>
</evidence>
<keyword evidence="4 7" id="KW-0812">Transmembrane</keyword>
<dbReference type="GO" id="GO:0055085">
    <property type="term" value="P:transmembrane transport"/>
    <property type="evidence" value="ECO:0007669"/>
    <property type="project" value="InterPro"/>
</dbReference>
<organism evidence="9 10">
    <name type="scientific">Brevibacillus fluminis</name>
    <dbReference type="NCBI Taxonomy" id="511487"/>
    <lineage>
        <taxon>Bacteria</taxon>
        <taxon>Bacillati</taxon>
        <taxon>Bacillota</taxon>
        <taxon>Bacilli</taxon>
        <taxon>Bacillales</taxon>
        <taxon>Paenibacillaceae</taxon>
        <taxon>Brevibacillus</taxon>
    </lineage>
</organism>
<dbReference type="RefSeq" id="WP_122916294.1">
    <property type="nucleotide sequence ID" value="NZ_RHHQ01000004.1"/>
</dbReference>
<feature type="domain" description="ABC transmembrane type-1" evidence="8">
    <location>
        <begin position="101"/>
        <end position="289"/>
    </location>
</feature>
<keyword evidence="10" id="KW-1185">Reference proteome</keyword>
<sequence length="306" mass="33588">MQVPYQKSTAALALSTDLAKKNKQVERRKLVLRRFFSNRLAVSGSVIVVLFLIIAIFAPLLATHDPLEMKVQDRLQKPSSQHLFGTDEFGRDVYSRVIYGSQISMLVGFSVVILSCAVGLVLGLTAAYYRSLDNLLMRICDGFMAFPAILLAIAIMAALGPRLENVVISLAIVYTPSIARAVRSAAIVVREQTYIEAIRALGGKASRTIWRHMAPNCLSPLIIQATFIFAYAVIAEASLSFLGVGTPPPDPSWGNILNDSRILIRQAWWMMVFPGIAIMATVLGLNLLGDGLRDLLDPRTNKSNKK</sequence>
<feature type="transmembrane region" description="Helical" evidence="7">
    <location>
        <begin position="40"/>
        <end position="62"/>
    </location>
</feature>
<dbReference type="PROSITE" id="PS50928">
    <property type="entry name" value="ABC_TM1"/>
    <property type="match status" value="1"/>
</dbReference>
<evidence type="ECO:0000313" key="9">
    <source>
        <dbReference type="EMBL" id="RNB91631.1"/>
    </source>
</evidence>
<dbReference type="InterPro" id="IPR050366">
    <property type="entry name" value="BP-dependent_transpt_permease"/>
</dbReference>
<keyword evidence="6 7" id="KW-0472">Membrane</keyword>
<reference evidence="9 10" key="1">
    <citation type="submission" date="2018-10" db="EMBL/GenBank/DDBJ databases">
        <title>Phylogenomics of Brevibacillus.</title>
        <authorList>
            <person name="Dunlap C."/>
        </authorList>
    </citation>
    <scope>NUCLEOTIDE SEQUENCE [LARGE SCALE GENOMIC DNA]</scope>
    <source>
        <strain evidence="9 10">JCM 15716</strain>
    </source>
</reference>
<dbReference type="CDD" id="cd06261">
    <property type="entry name" value="TM_PBP2"/>
    <property type="match status" value="1"/>
</dbReference>
<dbReference type="InterPro" id="IPR035906">
    <property type="entry name" value="MetI-like_sf"/>
</dbReference>
<feature type="transmembrane region" description="Helical" evidence="7">
    <location>
        <begin position="103"/>
        <end position="129"/>
    </location>
</feature>
<name>A0A3M8DWA1_9BACL</name>